<evidence type="ECO:0000313" key="3">
    <source>
        <dbReference type="Proteomes" id="UP000323565"/>
    </source>
</evidence>
<sequence>MVRIGVAVIVVGLCLWGLGEYSNRNDEVIGANIGAGLMILASWAVIAIGAVITLIGALRQARRRG</sequence>
<keyword evidence="1" id="KW-0812">Transmembrane</keyword>
<name>A0ABX5ZAX4_9MICO</name>
<keyword evidence="1" id="KW-1133">Transmembrane helix</keyword>
<evidence type="ECO:0008006" key="4">
    <source>
        <dbReference type="Google" id="ProtNLM"/>
    </source>
</evidence>
<evidence type="ECO:0000313" key="2">
    <source>
        <dbReference type="EMBL" id="QEH94110.1"/>
    </source>
</evidence>
<evidence type="ECO:0000256" key="1">
    <source>
        <dbReference type="SAM" id="Phobius"/>
    </source>
</evidence>
<accession>A0ABX5ZAX4</accession>
<proteinExistence type="predicted"/>
<dbReference type="EMBL" id="CP043031">
    <property type="protein sequence ID" value="QEH94110.1"/>
    <property type="molecule type" value="Genomic_DNA"/>
</dbReference>
<keyword evidence="3" id="KW-1185">Reference proteome</keyword>
<reference evidence="2 3" key="1">
    <citation type="submission" date="2019-08" db="EMBL/GenBank/DDBJ databases">
        <title>Dermacoccus abyssi strain HZAU 226, whole genome Nanopore sequencing project.</title>
        <authorList>
            <person name="Guo A."/>
            <person name="Zhang X."/>
            <person name="Ruan Y."/>
            <person name="Liu W."/>
            <person name="Chen Q."/>
            <person name="Gu L."/>
        </authorList>
    </citation>
    <scope>NUCLEOTIDE SEQUENCE [LARGE SCALE GENOMIC DNA]</scope>
    <source>
        <strain evidence="2 3">HZAU 226</strain>
    </source>
</reference>
<organism evidence="2 3">
    <name type="scientific">Dermacoccus abyssi</name>
    <dbReference type="NCBI Taxonomy" id="322596"/>
    <lineage>
        <taxon>Bacteria</taxon>
        <taxon>Bacillati</taxon>
        <taxon>Actinomycetota</taxon>
        <taxon>Actinomycetes</taxon>
        <taxon>Micrococcales</taxon>
        <taxon>Dermacoccaceae</taxon>
        <taxon>Dermacoccus</taxon>
    </lineage>
</organism>
<dbReference type="Proteomes" id="UP000323565">
    <property type="component" value="Chromosome"/>
</dbReference>
<feature type="transmembrane region" description="Helical" evidence="1">
    <location>
        <begin position="35"/>
        <end position="58"/>
    </location>
</feature>
<keyword evidence="1" id="KW-0472">Membrane</keyword>
<gene>
    <name evidence="2" type="ORF">FV141_11660</name>
</gene>
<protein>
    <recommendedName>
        <fullName evidence="4">DUF3188 domain-containing protein</fullName>
    </recommendedName>
</protein>